<proteinExistence type="predicted"/>
<evidence type="ECO:0000313" key="1">
    <source>
        <dbReference type="EMBL" id="OQP44247.1"/>
    </source>
</evidence>
<dbReference type="STRING" id="354355.SAMN05660816_02850"/>
<gene>
    <name evidence="1" type="ORF">A4H97_33380</name>
</gene>
<comment type="caution">
    <text evidence="1">The sequence shown here is derived from an EMBL/GenBank/DDBJ whole genome shotgun (WGS) entry which is preliminary data.</text>
</comment>
<dbReference type="Proteomes" id="UP000192610">
    <property type="component" value="Unassembled WGS sequence"/>
</dbReference>
<name>A0A1V9EDN8_9BACT</name>
<organism evidence="1 2">
    <name type="scientific">Niastella yeongjuensis</name>
    <dbReference type="NCBI Taxonomy" id="354355"/>
    <lineage>
        <taxon>Bacteria</taxon>
        <taxon>Pseudomonadati</taxon>
        <taxon>Bacteroidota</taxon>
        <taxon>Chitinophagia</taxon>
        <taxon>Chitinophagales</taxon>
        <taxon>Chitinophagaceae</taxon>
        <taxon>Niastella</taxon>
    </lineage>
</organism>
<accession>A0A1V9EDN8</accession>
<evidence type="ECO:0000313" key="2">
    <source>
        <dbReference type="Proteomes" id="UP000192610"/>
    </source>
</evidence>
<dbReference type="AlphaFoldDB" id="A0A1V9EDN8"/>
<reference evidence="2" key="1">
    <citation type="submission" date="2016-04" db="EMBL/GenBank/DDBJ databases">
        <authorList>
            <person name="Chen L."/>
            <person name="Zhuang W."/>
            <person name="Wang G."/>
        </authorList>
    </citation>
    <scope>NUCLEOTIDE SEQUENCE [LARGE SCALE GENOMIC DNA]</scope>
    <source>
        <strain evidence="2">17621</strain>
    </source>
</reference>
<dbReference type="EMBL" id="LVXG01000035">
    <property type="protein sequence ID" value="OQP44247.1"/>
    <property type="molecule type" value="Genomic_DNA"/>
</dbReference>
<keyword evidence="2" id="KW-1185">Reference proteome</keyword>
<protein>
    <submittedName>
        <fullName evidence="1">Uncharacterized protein</fullName>
    </submittedName>
</protein>
<sequence length="261" mass="29788">MSGPDTHILKKKQERVSLLLKEITSYIDISILDVVLYCGYKEKQLSSFSKCAKYNYFPKFLTSKIDTVGEKLEQVAKNPDLIRAFKESKEENEKWGFENPSKSFLVWIPLDLAIPVADYRGTNSPLSFTQIGERKGIVAFRNSSKHEADGEIYIDHIGMATDLEPGSRIAIKRINKIDWQTDRYYLIIDISDQVSIRELLPGDDNETIKYVSTRNPDGPHMELLLDRIVAIFSLVDGNCIPRPKRNNTIASTDIDNLLCRK</sequence>